<dbReference type="InterPro" id="IPR018192">
    <property type="entry name" value="Ribosomal_uS5_N_CS"/>
</dbReference>
<evidence type="ECO:0000256" key="6">
    <source>
        <dbReference type="PROSITE-ProRule" id="PRU00268"/>
    </source>
</evidence>
<dbReference type="PROSITE" id="PS50881">
    <property type="entry name" value="S5_DSRBD"/>
    <property type="match status" value="1"/>
</dbReference>
<accession>A0A0V0Q885</accession>
<keyword evidence="3 6" id="KW-0687">Ribonucleoprotein</keyword>
<dbReference type="OrthoDB" id="307883at2759"/>
<proteinExistence type="inferred from homology"/>
<dbReference type="InterPro" id="IPR020568">
    <property type="entry name" value="Ribosomal_Su5_D2-typ_SF"/>
</dbReference>
<dbReference type="NCBIfam" id="TIGR01020">
    <property type="entry name" value="uS5_euk_arch"/>
    <property type="match status" value="1"/>
</dbReference>
<dbReference type="PANTHER" id="PTHR13718">
    <property type="entry name" value="RIBOSOMAL S SUBUNIT"/>
    <property type="match status" value="1"/>
</dbReference>
<dbReference type="PANTHER" id="PTHR13718:SF4">
    <property type="entry name" value="40S RIBOSOMAL PROTEIN S2"/>
    <property type="match status" value="1"/>
</dbReference>
<protein>
    <recommendedName>
        <fullName evidence="4">Small ribosomal subunit protein uS5</fullName>
    </recommendedName>
    <alternativeName>
        <fullName evidence="5">40S ribosomal protein S2</fullName>
    </alternativeName>
</protein>
<evidence type="ECO:0000256" key="8">
    <source>
        <dbReference type="SAM" id="MobiDB-lite"/>
    </source>
</evidence>
<dbReference type="Proteomes" id="UP000054937">
    <property type="component" value="Unassembled WGS sequence"/>
</dbReference>
<dbReference type="GO" id="GO:0006412">
    <property type="term" value="P:translation"/>
    <property type="evidence" value="ECO:0007669"/>
    <property type="project" value="InterPro"/>
</dbReference>
<evidence type="ECO:0000256" key="4">
    <source>
        <dbReference type="ARBA" id="ARBA00035255"/>
    </source>
</evidence>
<dbReference type="OMA" id="PYEEWSD"/>
<evidence type="ECO:0000256" key="5">
    <source>
        <dbReference type="ARBA" id="ARBA00035407"/>
    </source>
</evidence>
<feature type="domain" description="S5 DRBM" evidence="9">
    <location>
        <begin position="90"/>
        <end position="153"/>
    </location>
</feature>
<dbReference type="GO" id="GO:0003723">
    <property type="term" value="F:RNA binding"/>
    <property type="evidence" value="ECO:0007669"/>
    <property type="project" value="InterPro"/>
</dbReference>
<dbReference type="EMBL" id="LDAU01000248">
    <property type="protein sequence ID" value="KRW98416.1"/>
    <property type="molecule type" value="Genomic_DNA"/>
</dbReference>
<dbReference type="InParanoid" id="A0A0V0Q885"/>
<dbReference type="Pfam" id="PF00333">
    <property type="entry name" value="Ribosomal_S5"/>
    <property type="match status" value="1"/>
</dbReference>
<dbReference type="Gene3D" id="3.30.160.20">
    <property type="match status" value="1"/>
</dbReference>
<name>A0A0V0Q885_PSEPJ</name>
<evidence type="ECO:0000313" key="11">
    <source>
        <dbReference type="Proteomes" id="UP000054937"/>
    </source>
</evidence>
<dbReference type="FunCoup" id="A0A0V0Q885">
    <property type="interactions" value="351"/>
</dbReference>
<evidence type="ECO:0000259" key="9">
    <source>
        <dbReference type="PROSITE" id="PS50881"/>
    </source>
</evidence>
<evidence type="ECO:0000256" key="3">
    <source>
        <dbReference type="ARBA" id="ARBA00023274"/>
    </source>
</evidence>
<feature type="region of interest" description="Disordered" evidence="8">
    <location>
        <begin position="1"/>
        <end position="48"/>
    </location>
</feature>
<dbReference type="Pfam" id="PF03719">
    <property type="entry name" value="Ribosomal_S5_C"/>
    <property type="match status" value="1"/>
</dbReference>
<dbReference type="FunFam" id="3.30.160.20:FF:000002">
    <property type="entry name" value="40S ribosomal protein S2"/>
    <property type="match status" value="1"/>
</dbReference>
<dbReference type="FunFam" id="3.30.230.10:FF:000004">
    <property type="entry name" value="40S ribosomal protein S2"/>
    <property type="match status" value="1"/>
</dbReference>
<evidence type="ECO:0000256" key="1">
    <source>
        <dbReference type="ARBA" id="ARBA00008945"/>
    </source>
</evidence>
<dbReference type="GO" id="GO:0022627">
    <property type="term" value="C:cytosolic small ribosomal subunit"/>
    <property type="evidence" value="ECO:0007669"/>
    <property type="project" value="TreeGrafter"/>
</dbReference>
<dbReference type="InterPro" id="IPR005711">
    <property type="entry name" value="Ribosomal_uS5_euk/arc"/>
</dbReference>
<dbReference type="SUPFAM" id="SSF54768">
    <property type="entry name" value="dsRNA-binding domain-like"/>
    <property type="match status" value="1"/>
</dbReference>
<keyword evidence="11" id="KW-1185">Reference proteome</keyword>
<dbReference type="InterPro" id="IPR014721">
    <property type="entry name" value="Ribsml_uS5_D2-typ_fold_subgr"/>
</dbReference>
<reference evidence="10 11" key="1">
    <citation type="journal article" date="2015" name="Sci. Rep.">
        <title>Genome of the facultative scuticociliatosis pathogen Pseudocohnilembus persalinus provides insight into its virulence through horizontal gene transfer.</title>
        <authorList>
            <person name="Xiong J."/>
            <person name="Wang G."/>
            <person name="Cheng J."/>
            <person name="Tian M."/>
            <person name="Pan X."/>
            <person name="Warren A."/>
            <person name="Jiang C."/>
            <person name="Yuan D."/>
            <person name="Miao W."/>
        </authorList>
    </citation>
    <scope>NUCLEOTIDE SEQUENCE [LARGE SCALE GENOMIC DNA]</scope>
    <source>
        <strain evidence="10">36N120E</strain>
    </source>
</reference>
<dbReference type="InterPro" id="IPR013810">
    <property type="entry name" value="Ribosomal_uS5_N"/>
</dbReference>
<dbReference type="Gene3D" id="3.30.230.10">
    <property type="match status" value="1"/>
</dbReference>
<organism evidence="10 11">
    <name type="scientific">Pseudocohnilembus persalinus</name>
    <name type="common">Ciliate</name>
    <dbReference type="NCBI Taxonomy" id="266149"/>
    <lineage>
        <taxon>Eukaryota</taxon>
        <taxon>Sar</taxon>
        <taxon>Alveolata</taxon>
        <taxon>Ciliophora</taxon>
        <taxon>Intramacronucleata</taxon>
        <taxon>Oligohymenophorea</taxon>
        <taxon>Scuticociliatia</taxon>
        <taxon>Philasterida</taxon>
        <taxon>Pseudocohnilembidae</taxon>
        <taxon>Pseudocohnilembus</taxon>
    </lineage>
</organism>
<feature type="compositionally biased region" description="Low complexity" evidence="8">
    <location>
        <begin position="1"/>
        <end position="16"/>
    </location>
</feature>
<dbReference type="AlphaFoldDB" id="A0A0V0Q885"/>
<comment type="caution">
    <text evidence="10">The sequence shown here is derived from an EMBL/GenBank/DDBJ whole genome shotgun (WGS) entry which is preliminary data.</text>
</comment>
<evidence type="ECO:0000256" key="2">
    <source>
        <dbReference type="ARBA" id="ARBA00022980"/>
    </source>
</evidence>
<keyword evidence="2 6" id="KW-0689">Ribosomal protein</keyword>
<dbReference type="GO" id="GO:0003735">
    <property type="term" value="F:structural constituent of ribosome"/>
    <property type="evidence" value="ECO:0007669"/>
    <property type="project" value="UniProtKB-UniRule"/>
</dbReference>
<dbReference type="InterPro" id="IPR005324">
    <property type="entry name" value="Ribosomal_uS5_C"/>
</dbReference>
<dbReference type="InterPro" id="IPR000851">
    <property type="entry name" value="Ribosomal_uS5"/>
</dbReference>
<evidence type="ECO:0000313" key="10">
    <source>
        <dbReference type="EMBL" id="KRW98416.1"/>
    </source>
</evidence>
<comment type="similarity">
    <text evidence="1 7">Belongs to the universal ribosomal protein uS5 family.</text>
</comment>
<sequence>MSEQQPQEVQQPQQEQQGERRGFGGRRPQQQRGGPRRQQREQWQPKTKLGRLVQAEKITTIEEIFRWGMPVKESEIIDKLIPPFKEGKGLREECMQVKPVQKQTTAGQRMRFKAYVVVGDGNGHIGLGWSSNKEVQGAIKGAVTHAKLNIVPVRRGYWGNMIGNAHTVPGKVHGKCGSVRVRMIPAPRGTGIVAAPASKKVIQMAGIGDVYTCSSGCTRTRGNFVKATYYCLEQTYKYFTPDWRGKHAEGVHPFEEFHEFLTRPAQPQHHRRREQQ</sequence>
<evidence type="ECO:0000256" key="7">
    <source>
        <dbReference type="RuleBase" id="RU003823"/>
    </source>
</evidence>
<dbReference type="PROSITE" id="PS00585">
    <property type="entry name" value="RIBOSOMAL_S5"/>
    <property type="match status" value="1"/>
</dbReference>
<dbReference type="SUPFAM" id="SSF54211">
    <property type="entry name" value="Ribosomal protein S5 domain 2-like"/>
    <property type="match status" value="1"/>
</dbReference>
<gene>
    <name evidence="10" type="ORF">PPERSA_11262</name>
</gene>